<dbReference type="NCBIfam" id="NF038083">
    <property type="entry name" value="CU044_5270_fam"/>
    <property type="match status" value="1"/>
</dbReference>
<keyword evidence="2" id="KW-0812">Transmembrane</keyword>
<evidence type="ECO:0000313" key="3">
    <source>
        <dbReference type="EMBL" id="BCJ47769.1"/>
    </source>
</evidence>
<evidence type="ECO:0000256" key="1">
    <source>
        <dbReference type="SAM" id="MobiDB-lite"/>
    </source>
</evidence>
<gene>
    <name evidence="3" type="ORF">Aiant_84260</name>
</gene>
<organism evidence="3 4">
    <name type="scientific">Actinoplanes ianthinogenes</name>
    <dbReference type="NCBI Taxonomy" id="122358"/>
    <lineage>
        <taxon>Bacteria</taxon>
        <taxon>Bacillati</taxon>
        <taxon>Actinomycetota</taxon>
        <taxon>Actinomycetes</taxon>
        <taxon>Micromonosporales</taxon>
        <taxon>Micromonosporaceae</taxon>
        <taxon>Actinoplanes</taxon>
    </lineage>
</organism>
<proteinExistence type="predicted"/>
<feature type="compositionally biased region" description="Basic and acidic residues" evidence="1">
    <location>
        <begin position="1"/>
        <end position="12"/>
    </location>
</feature>
<feature type="transmembrane region" description="Helical" evidence="2">
    <location>
        <begin position="50"/>
        <end position="68"/>
    </location>
</feature>
<reference evidence="3 4" key="1">
    <citation type="submission" date="2020-08" db="EMBL/GenBank/DDBJ databases">
        <title>Whole genome shotgun sequence of Actinoplanes ianthinogenes NBRC 13996.</title>
        <authorList>
            <person name="Komaki H."/>
            <person name="Tamura T."/>
        </authorList>
    </citation>
    <scope>NUCLEOTIDE SEQUENCE [LARGE SCALE GENOMIC DNA]</scope>
    <source>
        <strain evidence="3 4">NBRC 13996</strain>
    </source>
</reference>
<dbReference type="Proteomes" id="UP000676967">
    <property type="component" value="Chromosome"/>
</dbReference>
<evidence type="ECO:0000256" key="2">
    <source>
        <dbReference type="SAM" id="Phobius"/>
    </source>
</evidence>
<name>A0ABM7M7X9_9ACTN</name>
<dbReference type="EMBL" id="AP023356">
    <property type="protein sequence ID" value="BCJ47769.1"/>
    <property type="molecule type" value="Genomic_DNA"/>
</dbReference>
<keyword evidence="2" id="KW-0472">Membrane</keyword>
<keyword evidence="4" id="KW-1185">Reference proteome</keyword>
<evidence type="ECO:0000313" key="4">
    <source>
        <dbReference type="Proteomes" id="UP000676967"/>
    </source>
</evidence>
<dbReference type="InterPro" id="IPR047789">
    <property type="entry name" value="CU044_5270-like"/>
</dbReference>
<protein>
    <submittedName>
        <fullName evidence="3">Uncharacterized protein</fullName>
    </submittedName>
</protein>
<accession>A0ABM7M7X9</accession>
<feature type="region of interest" description="Disordered" evidence="1">
    <location>
        <begin position="1"/>
        <end position="22"/>
    </location>
</feature>
<keyword evidence="2" id="KW-1133">Transmembrane helix</keyword>
<sequence>MMDEISMLRETFDPDTAPSPEAEQRARAALHDRIAAAGRVRRRWRLRMRFPIAIGVAGAAAVAAAFVITGHGGVVTPAVPTPAVRQEQGDSPVAAMPFLKPVSAAQYLENAAWTVERQPWIDPEPGQYMYIETRELRNPAGYENKYPNGSLIPGKAKYRTIQDWNRVDGKVWARTLNTGKIVVDRWGKNGVYWDRFAWSELRGLTTPEKVRHFIDHPSGNFGQSPDALIGQYVLPPKVEAAFFRYLAQQPGMKLNPDAVNIDGRPAIGLGRIEEGYLSQELLFDKETYRLIGDRLVAIADEKGGPDATRKGDVLRQVIYTKKVIVDKLYDTRSR</sequence>